<keyword evidence="2" id="KW-1185">Reference proteome</keyword>
<evidence type="ECO:0000313" key="2">
    <source>
        <dbReference type="Proteomes" id="UP000501690"/>
    </source>
</evidence>
<proteinExistence type="predicted"/>
<accession>A0A4D6NBH0</accession>
<dbReference type="AlphaFoldDB" id="A0A4D6NBH0"/>
<sequence length="57" mass="6448">MVVLIDPINHIHLKGIKTIIIFAYGIKSVVDLMESSSEVHFYGVYMEGIEQRNVGIE</sequence>
<protein>
    <submittedName>
        <fullName evidence="1">Uncharacterized protein</fullName>
    </submittedName>
</protein>
<dbReference type="Proteomes" id="UP000501690">
    <property type="component" value="Linkage Group LG10"/>
</dbReference>
<organism evidence="1 2">
    <name type="scientific">Vigna unguiculata</name>
    <name type="common">Cowpea</name>
    <dbReference type="NCBI Taxonomy" id="3917"/>
    <lineage>
        <taxon>Eukaryota</taxon>
        <taxon>Viridiplantae</taxon>
        <taxon>Streptophyta</taxon>
        <taxon>Embryophyta</taxon>
        <taxon>Tracheophyta</taxon>
        <taxon>Spermatophyta</taxon>
        <taxon>Magnoliopsida</taxon>
        <taxon>eudicotyledons</taxon>
        <taxon>Gunneridae</taxon>
        <taxon>Pentapetalae</taxon>
        <taxon>rosids</taxon>
        <taxon>fabids</taxon>
        <taxon>Fabales</taxon>
        <taxon>Fabaceae</taxon>
        <taxon>Papilionoideae</taxon>
        <taxon>50 kb inversion clade</taxon>
        <taxon>NPAAA clade</taxon>
        <taxon>indigoferoid/millettioid clade</taxon>
        <taxon>Phaseoleae</taxon>
        <taxon>Vigna</taxon>
    </lineage>
</organism>
<reference evidence="1 2" key="1">
    <citation type="submission" date="2019-04" db="EMBL/GenBank/DDBJ databases">
        <title>An improved genome assembly and genetic linkage map for asparagus bean, Vigna unguiculata ssp. sesquipedialis.</title>
        <authorList>
            <person name="Xia Q."/>
            <person name="Zhang R."/>
            <person name="Dong Y."/>
        </authorList>
    </citation>
    <scope>NUCLEOTIDE SEQUENCE [LARGE SCALE GENOMIC DNA]</scope>
    <source>
        <tissue evidence="1">Leaf</tissue>
    </source>
</reference>
<dbReference type="EMBL" id="CP039354">
    <property type="protein sequence ID" value="QCE10222.1"/>
    <property type="molecule type" value="Genomic_DNA"/>
</dbReference>
<gene>
    <name evidence="1" type="ORF">DEO72_LG10g1449</name>
</gene>
<name>A0A4D6NBH0_VIGUN</name>
<evidence type="ECO:0000313" key="1">
    <source>
        <dbReference type="EMBL" id="QCE10222.1"/>
    </source>
</evidence>